<dbReference type="Proteomes" id="UP000664203">
    <property type="component" value="Unassembled WGS sequence"/>
</dbReference>
<protein>
    <recommendedName>
        <fullName evidence="4">F-box domain-containing protein</fullName>
    </recommendedName>
</protein>
<accession>A0A8H3FA34</accession>
<keyword evidence="3" id="KW-1185">Reference proteome</keyword>
<dbReference type="EMBL" id="CAJPDR010000128">
    <property type="protein sequence ID" value="CAF9919800.1"/>
    <property type="molecule type" value="Genomic_DNA"/>
</dbReference>
<feature type="region of interest" description="Disordered" evidence="1">
    <location>
        <begin position="1"/>
        <end position="31"/>
    </location>
</feature>
<sequence>MAGNKKRRTNESFLTTGNNHLNVRSPSSTSQPTFLSTFDRESHYPIFSAFCDHLSVAEIFSLTRTCKRFSGLYQYLLPVQWDVDKALRRYVDDPQGFRTQMARCDALIDGEFACKYFERVVWSCNSLDLYIQQGLGPELFSKYLLHTAGYSEVMPREYEQDCMVVECRTFINNTDSNVEIFLQITDCPPAQFILQETETTAQVNIISWNKAYSVFPLPTFIQRKSYMLQCCDEDTGVFVRALCRSGWNVQGVMWPEEKRSNHPIRERRRIGDRYTWMIPFDTRKVEWSKTPDYVLEHACFKMDLSMNYDDGKFYDREQETVRNYIIEAKTLESKVLRHTYVYGEDDMKDFIFPRLHSSTIFELRKLETEQRPTNYDFILGNLGDIDGALGDFDRPASWRYRDDDFPEWYKAFEKYKPQ</sequence>
<name>A0A8H3FA34_9LECA</name>
<feature type="compositionally biased region" description="Polar residues" evidence="1">
    <location>
        <begin position="11"/>
        <end position="31"/>
    </location>
</feature>
<proteinExistence type="predicted"/>
<gene>
    <name evidence="2" type="ORF">ALECFALPRED_001303</name>
</gene>
<dbReference type="AlphaFoldDB" id="A0A8H3FA34"/>
<comment type="caution">
    <text evidence="2">The sequence shown here is derived from an EMBL/GenBank/DDBJ whole genome shotgun (WGS) entry which is preliminary data.</text>
</comment>
<evidence type="ECO:0000313" key="2">
    <source>
        <dbReference type="EMBL" id="CAF9919800.1"/>
    </source>
</evidence>
<evidence type="ECO:0000313" key="3">
    <source>
        <dbReference type="Proteomes" id="UP000664203"/>
    </source>
</evidence>
<evidence type="ECO:0000256" key="1">
    <source>
        <dbReference type="SAM" id="MobiDB-lite"/>
    </source>
</evidence>
<organism evidence="2 3">
    <name type="scientific">Alectoria fallacina</name>
    <dbReference type="NCBI Taxonomy" id="1903189"/>
    <lineage>
        <taxon>Eukaryota</taxon>
        <taxon>Fungi</taxon>
        <taxon>Dikarya</taxon>
        <taxon>Ascomycota</taxon>
        <taxon>Pezizomycotina</taxon>
        <taxon>Lecanoromycetes</taxon>
        <taxon>OSLEUM clade</taxon>
        <taxon>Lecanoromycetidae</taxon>
        <taxon>Lecanorales</taxon>
        <taxon>Lecanorineae</taxon>
        <taxon>Parmeliaceae</taxon>
        <taxon>Alectoria</taxon>
    </lineage>
</organism>
<dbReference type="OrthoDB" id="10025998at2759"/>
<evidence type="ECO:0008006" key="4">
    <source>
        <dbReference type="Google" id="ProtNLM"/>
    </source>
</evidence>
<reference evidence="2" key="1">
    <citation type="submission" date="2021-03" db="EMBL/GenBank/DDBJ databases">
        <authorList>
            <person name="Tagirdzhanova G."/>
        </authorList>
    </citation>
    <scope>NUCLEOTIDE SEQUENCE</scope>
</reference>